<keyword evidence="8" id="KW-1185">Reference proteome</keyword>
<keyword evidence="3" id="KW-0645">Protease</keyword>
<evidence type="ECO:0000256" key="3">
    <source>
        <dbReference type="ARBA" id="ARBA00022670"/>
    </source>
</evidence>
<evidence type="ECO:0000256" key="1">
    <source>
        <dbReference type="ARBA" id="ARBA00009528"/>
    </source>
</evidence>
<evidence type="ECO:0000313" key="8">
    <source>
        <dbReference type="Proteomes" id="UP000199647"/>
    </source>
</evidence>
<dbReference type="PANTHER" id="PTHR11963">
    <property type="entry name" value="LEUCINE AMINOPEPTIDASE-RELATED"/>
    <property type="match status" value="1"/>
</dbReference>
<dbReference type="Gene3D" id="3.40.630.10">
    <property type="entry name" value="Zn peptidases"/>
    <property type="match status" value="1"/>
</dbReference>
<dbReference type="Proteomes" id="UP000199647">
    <property type="component" value="Unassembled WGS sequence"/>
</dbReference>
<name>A0A1H9HHA3_9HYPH</name>
<comment type="similarity">
    <text evidence="1">Belongs to the peptidase M17 family.</text>
</comment>
<dbReference type="STRING" id="1855383.SAMN05216548_10639"/>
<gene>
    <name evidence="7" type="ORF">SAMN05216548_10639</name>
</gene>
<organism evidence="7 8">
    <name type="scientific">Faunimonas pinastri</name>
    <dbReference type="NCBI Taxonomy" id="1855383"/>
    <lineage>
        <taxon>Bacteria</taxon>
        <taxon>Pseudomonadati</taxon>
        <taxon>Pseudomonadota</taxon>
        <taxon>Alphaproteobacteria</taxon>
        <taxon>Hyphomicrobiales</taxon>
        <taxon>Afifellaceae</taxon>
        <taxon>Faunimonas</taxon>
    </lineage>
</organism>
<dbReference type="InterPro" id="IPR011356">
    <property type="entry name" value="Leucine_aapep/pepB"/>
</dbReference>
<dbReference type="InterPro" id="IPR000819">
    <property type="entry name" value="Peptidase_M17_C"/>
</dbReference>
<dbReference type="Pfam" id="PF21337">
    <property type="entry name" value="Peptidase_M17_N_1"/>
    <property type="match status" value="1"/>
</dbReference>
<sequence length="462" mass="49080">MASTISLASAAGSAARPVHLVTSEACATLLAGLPPAERRFAEAQGFKGESGKLVLLPDGEGDVARVLFGLGSGSARDASPLAPGKLAVLLPPGTYRFEGDFDRPELAVLAVLLGGYRFDRYRKANGHGGVKFVCPEGVDPEALDRTAEAIFLTRDLINTPANDLGTAELVEAARQVADRFGATFSVIEGQELETGFPMVHAVGDSSERRPRLIDCRWGDETAPRVTLVGKGVVFDTGGVDIKSASGMLLMKKDMGGAANVLGLASMIMGAGLKVRLRVLIPTVENAVSDRSFRPGDILRSRKGFTVEIGNTDAEGRLILADALAYADEEKPEILISMATLTGAARVALGPEVVPFFSDDEAFAQGLQQAADDLRDPLWRLPLWRPYDSWLASRTADMNNVSTNGHAGAIVAALFLDRFVENARTYAHFDVFGWNPGVRPACPEGGEAQAIRALFAHLSASYG</sequence>
<dbReference type="CDD" id="cd00433">
    <property type="entry name" value="Peptidase_M17"/>
    <property type="match status" value="1"/>
</dbReference>
<feature type="domain" description="Cytosol aminopeptidase" evidence="6">
    <location>
        <begin position="310"/>
        <end position="317"/>
    </location>
</feature>
<dbReference type="GO" id="GO:0070006">
    <property type="term" value="F:metalloaminopeptidase activity"/>
    <property type="evidence" value="ECO:0007669"/>
    <property type="project" value="InterPro"/>
</dbReference>
<protein>
    <submittedName>
        <fullName evidence="7">Leucyl aminopeptidase</fullName>
    </submittedName>
</protein>
<dbReference type="SUPFAM" id="SSF53187">
    <property type="entry name" value="Zn-dependent exopeptidases"/>
    <property type="match status" value="1"/>
</dbReference>
<evidence type="ECO:0000259" key="6">
    <source>
        <dbReference type="PROSITE" id="PS00631"/>
    </source>
</evidence>
<dbReference type="EMBL" id="FOFG01000006">
    <property type="protein sequence ID" value="SEQ61606.1"/>
    <property type="molecule type" value="Genomic_DNA"/>
</dbReference>
<dbReference type="RefSeq" id="WP_092496412.1">
    <property type="nucleotide sequence ID" value="NZ_FOFG01000006.1"/>
</dbReference>
<dbReference type="Gene3D" id="3.40.220.10">
    <property type="entry name" value="Leucine Aminopeptidase, subunit E, domain 1"/>
    <property type="match status" value="1"/>
</dbReference>
<accession>A0A1H9HHA3</accession>
<dbReference type="InterPro" id="IPR043472">
    <property type="entry name" value="Macro_dom-like"/>
</dbReference>
<dbReference type="PANTHER" id="PTHR11963:SF20">
    <property type="entry name" value="PEPTIDASE B"/>
    <property type="match status" value="1"/>
</dbReference>
<proteinExistence type="inferred from homology"/>
<evidence type="ECO:0000313" key="7">
    <source>
        <dbReference type="EMBL" id="SEQ61606.1"/>
    </source>
</evidence>
<keyword evidence="4" id="KW-0378">Hydrolase</keyword>
<evidence type="ECO:0000256" key="4">
    <source>
        <dbReference type="ARBA" id="ARBA00022801"/>
    </source>
</evidence>
<keyword evidence="2 7" id="KW-0031">Aminopeptidase</keyword>
<dbReference type="InterPro" id="IPR048816">
    <property type="entry name" value="Peptidase_M17_N_1"/>
</dbReference>
<dbReference type="PROSITE" id="PS00631">
    <property type="entry name" value="CYTOSOL_AP"/>
    <property type="match status" value="1"/>
</dbReference>
<dbReference type="Pfam" id="PF00883">
    <property type="entry name" value="Peptidase_M17"/>
    <property type="match status" value="1"/>
</dbReference>
<dbReference type="GO" id="GO:0030145">
    <property type="term" value="F:manganese ion binding"/>
    <property type="evidence" value="ECO:0007669"/>
    <property type="project" value="InterPro"/>
</dbReference>
<keyword evidence="5" id="KW-0464">Manganese</keyword>
<evidence type="ECO:0000256" key="2">
    <source>
        <dbReference type="ARBA" id="ARBA00022438"/>
    </source>
</evidence>
<dbReference type="OrthoDB" id="9809354at2"/>
<dbReference type="AlphaFoldDB" id="A0A1H9HHA3"/>
<evidence type="ECO:0000256" key="5">
    <source>
        <dbReference type="ARBA" id="ARBA00023211"/>
    </source>
</evidence>
<dbReference type="GO" id="GO:0006508">
    <property type="term" value="P:proteolysis"/>
    <property type="evidence" value="ECO:0007669"/>
    <property type="project" value="UniProtKB-KW"/>
</dbReference>
<dbReference type="GO" id="GO:0005737">
    <property type="term" value="C:cytoplasm"/>
    <property type="evidence" value="ECO:0007669"/>
    <property type="project" value="InterPro"/>
</dbReference>
<dbReference type="PRINTS" id="PR00481">
    <property type="entry name" value="LAMNOPPTDASE"/>
</dbReference>
<reference evidence="7 8" key="1">
    <citation type="submission" date="2016-10" db="EMBL/GenBank/DDBJ databases">
        <authorList>
            <person name="de Groot N.N."/>
        </authorList>
    </citation>
    <scope>NUCLEOTIDE SEQUENCE [LARGE SCALE GENOMIC DNA]</scope>
    <source>
        <strain evidence="7 8">A52C2</strain>
    </source>
</reference>